<reference evidence="1" key="1">
    <citation type="submission" date="2021-03" db="EMBL/GenBank/DDBJ databases">
        <authorList>
            <person name="Bekaert M."/>
        </authorList>
    </citation>
    <scope>NUCLEOTIDE SEQUENCE</scope>
</reference>
<comment type="caution">
    <text evidence="1">The sequence shown here is derived from an EMBL/GenBank/DDBJ whole genome shotgun (WGS) entry which is preliminary data.</text>
</comment>
<name>A0A8S3V7X7_MYTED</name>
<gene>
    <name evidence="1" type="ORF">MEDL_62494</name>
</gene>
<organism evidence="1 2">
    <name type="scientific">Mytilus edulis</name>
    <name type="common">Blue mussel</name>
    <dbReference type="NCBI Taxonomy" id="6550"/>
    <lineage>
        <taxon>Eukaryota</taxon>
        <taxon>Metazoa</taxon>
        <taxon>Spiralia</taxon>
        <taxon>Lophotrochozoa</taxon>
        <taxon>Mollusca</taxon>
        <taxon>Bivalvia</taxon>
        <taxon>Autobranchia</taxon>
        <taxon>Pteriomorphia</taxon>
        <taxon>Mytilida</taxon>
        <taxon>Mytiloidea</taxon>
        <taxon>Mytilidae</taxon>
        <taxon>Mytilinae</taxon>
        <taxon>Mytilus</taxon>
    </lineage>
</organism>
<dbReference type="Proteomes" id="UP000683360">
    <property type="component" value="Unassembled WGS sequence"/>
</dbReference>
<proteinExistence type="predicted"/>
<sequence length="186" mass="21359">MNLKKTLQIVEKLSSSSEMTTPKSLQFEIGEDDYESSTNHHTIRKNAHVNEIMEIQSKNSGTLSKNSEIVSTNSEILQEEDQIKLKTPPEKVPITPASELKMLREKIQESDIDKKKIIENFEIEKCQLTSKAKELERNSYQTNEVFQAAEEKLQNMIIVLTEKQTELEILLHENMLTCRKKMPPGA</sequence>
<dbReference type="EMBL" id="CAJPWZ010003065">
    <property type="protein sequence ID" value="CAG2250801.1"/>
    <property type="molecule type" value="Genomic_DNA"/>
</dbReference>
<keyword evidence="2" id="KW-1185">Reference proteome</keyword>
<evidence type="ECO:0000313" key="1">
    <source>
        <dbReference type="EMBL" id="CAG2250801.1"/>
    </source>
</evidence>
<accession>A0A8S3V7X7</accession>
<evidence type="ECO:0000313" key="2">
    <source>
        <dbReference type="Proteomes" id="UP000683360"/>
    </source>
</evidence>
<protein>
    <submittedName>
        <fullName evidence="1">Uncharacterized protein</fullName>
    </submittedName>
</protein>
<dbReference type="AlphaFoldDB" id="A0A8S3V7X7"/>